<evidence type="ECO:0000313" key="1">
    <source>
        <dbReference type="EMBL" id="QDV20697.1"/>
    </source>
</evidence>
<reference evidence="1 2" key="1">
    <citation type="submission" date="2019-02" db="EMBL/GenBank/DDBJ databases">
        <title>Deep-cultivation of Planctomycetes and their phenomic and genomic characterization uncovers novel biology.</title>
        <authorList>
            <person name="Wiegand S."/>
            <person name="Jogler M."/>
            <person name="Boedeker C."/>
            <person name="Pinto D."/>
            <person name="Vollmers J."/>
            <person name="Rivas-Marin E."/>
            <person name="Kohn T."/>
            <person name="Peeters S.H."/>
            <person name="Heuer A."/>
            <person name="Rast P."/>
            <person name="Oberbeckmann S."/>
            <person name="Bunk B."/>
            <person name="Jeske O."/>
            <person name="Meyerdierks A."/>
            <person name="Storesund J.E."/>
            <person name="Kallscheuer N."/>
            <person name="Luecker S."/>
            <person name="Lage O.M."/>
            <person name="Pohl T."/>
            <person name="Merkel B.J."/>
            <person name="Hornburger P."/>
            <person name="Mueller R.-W."/>
            <person name="Bruemmer F."/>
            <person name="Labrenz M."/>
            <person name="Spormann A.M."/>
            <person name="Op den Camp H."/>
            <person name="Overmann J."/>
            <person name="Amann R."/>
            <person name="Jetten M.S.M."/>
            <person name="Mascher T."/>
            <person name="Medema M.H."/>
            <person name="Devos D.P."/>
            <person name="Kaster A.-K."/>
            <person name="Ovreas L."/>
            <person name="Rohde M."/>
            <person name="Galperin M.Y."/>
            <person name="Jogler C."/>
        </authorList>
    </citation>
    <scope>NUCLEOTIDE SEQUENCE [LARGE SCALE GENOMIC DNA]</scope>
    <source>
        <strain evidence="1 2">Pan153</strain>
    </source>
</reference>
<accession>A0A518FWE8</accession>
<dbReference type="EMBL" id="CP036317">
    <property type="protein sequence ID" value="QDV20697.1"/>
    <property type="molecule type" value="Genomic_DNA"/>
</dbReference>
<evidence type="ECO:0000313" key="2">
    <source>
        <dbReference type="Proteomes" id="UP000320839"/>
    </source>
</evidence>
<dbReference type="AlphaFoldDB" id="A0A518FWE8"/>
<proteinExistence type="predicted"/>
<protein>
    <submittedName>
        <fullName evidence="1">Uncharacterized protein</fullName>
    </submittedName>
</protein>
<sequence length="66" mass="7344">MILLPRYLLPGCLLRTSLGLTDFMKEMTRSCIEKTSPNRPIHEQIIPPGKGIRNKVPPAGCVPQIC</sequence>
<gene>
    <name evidence="1" type="ORF">Pan153_53750</name>
</gene>
<name>A0A518FWE8_9PLAN</name>
<organism evidence="1 2">
    <name type="scientific">Gimesia panareensis</name>
    <dbReference type="NCBI Taxonomy" id="2527978"/>
    <lineage>
        <taxon>Bacteria</taxon>
        <taxon>Pseudomonadati</taxon>
        <taxon>Planctomycetota</taxon>
        <taxon>Planctomycetia</taxon>
        <taxon>Planctomycetales</taxon>
        <taxon>Planctomycetaceae</taxon>
        <taxon>Gimesia</taxon>
    </lineage>
</organism>
<dbReference type="Proteomes" id="UP000320839">
    <property type="component" value="Chromosome"/>
</dbReference>